<dbReference type="Pfam" id="PF03466">
    <property type="entry name" value="LysR_substrate"/>
    <property type="match status" value="1"/>
</dbReference>
<dbReference type="GO" id="GO:0003700">
    <property type="term" value="F:DNA-binding transcription factor activity"/>
    <property type="evidence" value="ECO:0007669"/>
    <property type="project" value="InterPro"/>
</dbReference>
<evidence type="ECO:0000313" key="6">
    <source>
        <dbReference type="EMBL" id="ALC82505.1"/>
    </source>
</evidence>
<dbReference type="GO" id="GO:0032993">
    <property type="term" value="C:protein-DNA complex"/>
    <property type="evidence" value="ECO:0007669"/>
    <property type="project" value="TreeGrafter"/>
</dbReference>
<dbReference type="STRING" id="1441095.AM592_13630"/>
<name>A0A0M4FVC3_9BACI</name>
<organism evidence="6 7">
    <name type="scientific">Bacillus gobiensis</name>
    <dbReference type="NCBI Taxonomy" id="1441095"/>
    <lineage>
        <taxon>Bacteria</taxon>
        <taxon>Bacillati</taxon>
        <taxon>Bacillota</taxon>
        <taxon>Bacilli</taxon>
        <taxon>Bacillales</taxon>
        <taxon>Bacillaceae</taxon>
        <taxon>Bacillus</taxon>
    </lineage>
</organism>
<dbReference type="EMBL" id="CP012600">
    <property type="protein sequence ID" value="ALC82505.1"/>
    <property type="molecule type" value="Genomic_DNA"/>
</dbReference>
<dbReference type="InterPro" id="IPR005119">
    <property type="entry name" value="LysR_subst-bd"/>
</dbReference>
<protein>
    <recommendedName>
        <fullName evidence="5">HTH lysR-type domain-containing protein</fullName>
    </recommendedName>
</protein>
<sequence length="295" mass="33878">MEIRHLRYFIAVAEELNFTRAAERLKMAQPPLSQQIKELENELGTNLFRRTKRKVELTESGRVFLTEARHTLQQLQKGVEMTRLAARGKVGRLRVGFIGSAMDRYLIEIIQAYTSAFPEVTLSLKEMTSSQQLEAHQANRIDIGFMRTFICNENYESKIYSEEPLVAVLPEKHPLAEKGSISIKEIGNDPFIFFPRKYGSYFYDLLTNFFNRHGMSLNVVQEAIHMHTIVNLVATEIGVSVVPESVQNFQRPGIKYLYIKEETPDITLCYTWCKNNTSSVLKAFIKLISESSINN</sequence>
<dbReference type="PRINTS" id="PR00039">
    <property type="entry name" value="HTHLYSR"/>
</dbReference>
<evidence type="ECO:0000259" key="5">
    <source>
        <dbReference type="PROSITE" id="PS50931"/>
    </source>
</evidence>
<dbReference type="AlphaFoldDB" id="A0A0M4FVC3"/>
<dbReference type="SUPFAM" id="SSF46785">
    <property type="entry name" value="Winged helix' DNA-binding domain"/>
    <property type="match status" value="1"/>
</dbReference>
<reference evidence="7" key="1">
    <citation type="submission" date="2015-08" db="EMBL/GenBank/DDBJ databases">
        <title>Genome sequencing project for genomic taxonomy and phylogenomics of Bacillus-like bacteria.</title>
        <authorList>
            <person name="Liu B."/>
            <person name="Wang J."/>
            <person name="Zhu Y."/>
            <person name="Liu G."/>
            <person name="Chen Q."/>
            <person name="Chen Z."/>
            <person name="Lan J."/>
            <person name="Che J."/>
            <person name="Ge C."/>
            <person name="Shi H."/>
            <person name="Pan Z."/>
            <person name="Liu X."/>
        </authorList>
    </citation>
    <scope>NUCLEOTIDE SEQUENCE [LARGE SCALE GENOMIC DNA]</scope>
    <source>
        <strain evidence="7">FJAT-4402</strain>
    </source>
</reference>
<gene>
    <name evidence="6" type="ORF">AM592_13630</name>
</gene>
<keyword evidence="4" id="KW-0804">Transcription</keyword>
<dbReference type="OrthoDB" id="9803735at2"/>
<accession>A0A0M4FVC3</accession>
<dbReference type="RefSeq" id="WP_053604301.1">
    <property type="nucleotide sequence ID" value="NZ_CP012600.1"/>
</dbReference>
<dbReference type="Proteomes" id="UP000067625">
    <property type="component" value="Chromosome"/>
</dbReference>
<dbReference type="InterPro" id="IPR036390">
    <property type="entry name" value="WH_DNA-bd_sf"/>
</dbReference>
<dbReference type="Pfam" id="PF00126">
    <property type="entry name" value="HTH_1"/>
    <property type="match status" value="1"/>
</dbReference>
<evidence type="ECO:0000256" key="1">
    <source>
        <dbReference type="ARBA" id="ARBA00009437"/>
    </source>
</evidence>
<dbReference type="PANTHER" id="PTHR30346:SF0">
    <property type="entry name" value="HCA OPERON TRANSCRIPTIONAL ACTIVATOR HCAR"/>
    <property type="match status" value="1"/>
</dbReference>
<reference evidence="6 7" key="2">
    <citation type="journal article" date="2016" name="Int. J. Syst. Evol. Microbiol.">
        <title>Bacillus gobiensis sp. nov., isolated from a soil sample.</title>
        <authorList>
            <person name="Liu B."/>
            <person name="Liu G.H."/>
            <person name="Cetin S."/>
            <person name="Schumann P."/>
            <person name="Pan Z.Z."/>
            <person name="Chen Q.Q."/>
        </authorList>
    </citation>
    <scope>NUCLEOTIDE SEQUENCE [LARGE SCALE GENOMIC DNA]</scope>
    <source>
        <strain evidence="6 7">FJAT-4402</strain>
    </source>
</reference>
<evidence type="ECO:0000256" key="2">
    <source>
        <dbReference type="ARBA" id="ARBA00023015"/>
    </source>
</evidence>
<feature type="domain" description="HTH lysR-type" evidence="5">
    <location>
        <begin position="1"/>
        <end position="58"/>
    </location>
</feature>
<dbReference type="SUPFAM" id="SSF53850">
    <property type="entry name" value="Periplasmic binding protein-like II"/>
    <property type="match status" value="1"/>
</dbReference>
<keyword evidence="7" id="KW-1185">Reference proteome</keyword>
<proteinExistence type="inferred from homology"/>
<dbReference type="FunFam" id="1.10.10.10:FF:000001">
    <property type="entry name" value="LysR family transcriptional regulator"/>
    <property type="match status" value="1"/>
</dbReference>
<dbReference type="InterPro" id="IPR000847">
    <property type="entry name" value="LysR_HTH_N"/>
</dbReference>
<dbReference type="Gene3D" id="1.10.10.10">
    <property type="entry name" value="Winged helix-like DNA-binding domain superfamily/Winged helix DNA-binding domain"/>
    <property type="match status" value="1"/>
</dbReference>
<dbReference type="PANTHER" id="PTHR30346">
    <property type="entry name" value="TRANSCRIPTIONAL DUAL REGULATOR HCAR-RELATED"/>
    <property type="match status" value="1"/>
</dbReference>
<dbReference type="PROSITE" id="PS50931">
    <property type="entry name" value="HTH_LYSR"/>
    <property type="match status" value="1"/>
</dbReference>
<dbReference type="GO" id="GO:0003677">
    <property type="term" value="F:DNA binding"/>
    <property type="evidence" value="ECO:0007669"/>
    <property type="project" value="UniProtKB-KW"/>
</dbReference>
<evidence type="ECO:0000256" key="4">
    <source>
        <dbReference type="ARBA" id="ARBA00023163"/>
    </source>
</evidence>
<dbReference type="CDD" id="cd08414">
    <property type="entry name" value="PBP2_LTTR_aromatics_like"/>
    <property type="match status" value="1"/>
</dbReference>
<evidence type="ECO:0000256" key="3">
    <source>
        <dbReference type="ARBA" id="ARBA00023125"/>
    </source>
</evidence>
<keyword evidence="3" id="KW-0238">DNA-binding</keyword>
<dbReference type="Gene3D" id="3.40.190.10">
    <property type="entry name" value="Periplasmic binding protein-like II"/>
    <property type="match status" value="2"/>
</dbReference>
<dbReference type="PATRIC" id="fig|1441095.3.peg.2994"/>
<keyword evidence="2" id="KW-0805">Transcription regulation</keyword>
<evidence type="ECO:0000313" key="7">
    <source>
        <dbReference type="Proteomes" id="UP000067625"/>
    </source>
</evidence>
<comment type="similarity">
    <text evidence="1">Belongs to the LysR transcriptional regulatory family.</text>
</comment>
<dbReference type="InterPro" id="IPR036388">
    <property type="entry name" value="WH-like_DNA-bd_sf"/>
</dbReference>